<reference evidence="4" key="1">
    <citation type="journal article" date="2016" name="Sci. Rep.">
        <title>Molecular characterization of firefly nuptial gifts: a multi-omics approach sheds light on postcopulatory sexual selection.</title>
        <authorList>
            <person name="Al-Wathiqui N."/>
            <person name="Fallon T.R."/>
            <person name="South A."/>
            <person name="Weng J.K."/>
            <person name="Lewis S.M."/>
        </authorList>
    </citation>
    <scope>NUCLEOTIDE SEQUENCE</scope>
</reference>
<feature type="domain" description="TUG ubiquitin-like" evidence="3">
    <location>
        <begin position="9"/>
        <end position="71"/>
    </location>
</feature>
<feature type="region of interest" description="Disordered" evidence="1">
    <location>
        <begin position="165"/>
        <end position="238"/>
    </location>
</feature>
<dbReference type="EMBL" id="VVIM01000007">
    <property type="protein sequence ID" value="KAB0796112.1"/>
    <property type="molecule type" value="Genomic_DNA"/>
</dbReference>
<dbReference type="Proteomes" id="UP000327044">
    <property type="component" value="Unassembled WGS sequence"/>
</dbReference>
<gene>
    <name evidence="5" type="ORF">PPYR_10173</name>
</gene>
<dbReference type="InterPro" id="IPR059238">
    <property type="entry name" value="UBX1_UBXN9"/>
</dbReference>
<evidence type="ECO:0000313" key="4">
    <source>
        <dbReference type="EMBL" id="JAV75726.1"/>
    </source>
</evidence>
<dbReference type="CDD" id="cd17075">
    <property type="entry name" value="UBX1_UBXN9"/>
    <property type="match status" value="1"/>
</dbReference>
<dbReference type="InterPro" id="IPR029071">
    <property type="entry name" value="Ubiquitin-like_domsf"/>
</dbReference>
<feature type="domain" description="UBX" evidence="2">
    <location>
        <begin position="327"/>
        <end position="397"/>
    </location>
</feature>
<dbReference type="EMBL" id="GEZM01049966">
    <property type="protein sequence ID" value="JAV75726.1"/>
    <property type="molecule type" value="Transcribed_RNA"/>
</dbReference>
<dbReference type="InterPro" id="IPR021569">
    <property type="entry name" value="TUG-UBL1"/>
</dbReference>
<dbReference type="GO" id="GO:0005737">
    <property type="term" value="C:cytoplasm"/>
    <property type="evidence" value="ECO:0007669"/>
    <property type="project" value="TreeGrafter"/>
</dbReference>
<evidence type="ECO:0000313" key="5">
    <source>
        <dbReference type="EMBL" id="KAB0796112.1"/>
    </source>
</evidence>
<dbReference type="FunCoup" id="A0A1Y1LVU6">
    <property type="interactions" value="944"/>
</dbReference>
<dbReference type="OrthoDB" id="440781at2759"/>
<name>A0A1Y1LVU6_PHOPY</name>
<dbReference type="GO" id="GO:0042593">
    <property type="term" value="P:glucose homeostasis"/>
    <property type="evidence" value="ECO:0007669"/>
    <property type="project" value="TreeGrafter"/>
</dbReference>
<dbReference type="Gene3D" id="3.10.20.90">
    <property type="entry name" value="Phosphatidylinositol 3-kinase Catalytic Subunit, Chain A, domain 1"/>
    <property type="match status" value="2"/>
</dbReference>
<dbReference type="CDD" id="cd16118">
    <property type="entry name" value="UBX2_UBXN9"/>
    <property type="match status" value="1"/>
</dbReference>
<dbReference type="InterPro" id="IPR001012">
    <property type="entry name" value="UBX_dom"/>
</dbReference>
<dbReference type="GO" id="GO:0006886">
    <property type="term" value="P:intracellular protein transport"/>
    <property type="evidence" value="ECO:0007669"/>
    <property type="project" value="TreeGrafter"/>
</dbReference>
<evidence type="ECO:0008006" key="7">
    <source>
        <dbReference type="Google" id="ProtNLM"/>
    </source>
</evidence>
<dbReference type="Pfam" id="PF11470">
    <property type="entry name" value="TUG-UBL1"/>
    <property type="match status" value="1"/>
</dbReference>
<organism evidence="4">
    <name type="scientific">Photinus pyralis</name>
    <name type="common">Common eastern firefly</name>
    <name type="synonym">Lampyris pyralis</name>
    <dbReference type="NCBI Taxonomy" id="7054"/>
    <lineage>
        <taxon>Eukaryota</taxon>
        <taxon>Metazoa</taxon>
        <taxon>Ecdysozoa</taxon>
        <taxon>Arthropoda</taxon>
        <taxon>Hexapoda</taxon>
        <taxon>Insecta</taxon>
        <taxon>Pterygota</taxon>
        <taxon>Neoptera</taxon>
        <taxon>Endopterygota</taxon>
        <taxon>Coleoptera</taxon>
        <taxon>Polyphaga</taxon>
        <taxon>Elateriformia</taxon>
        <taxon>Elateroidea</taxon>
        <taxon>Lampyridae</taxon>
        <taxon>Lampyrinae</taxon>
        <taxon>Photinus</taxon>
    </lineage>
</organism>
<dbReference type="PANTHER" id="PTHR46467">
    <property type="entry name" value="TETHER CONTAINING UBX DOMAIN FOR GLUT4"/>
    <property type="match status" value="1"/>
</dbReference>
<dbReference type="GO" id="GO:0005634">
    <property type="term" value="C:nucleus"/>
    <property type="evidence" value="ECO:0007669"/>
    <property type="project" value="TreeGrafter"/>
</dbReference>
<reference evidence="5" key="3">
    <citation type="submission" date="2019-08" db="EMBL/GenBank/DDBJ databases">
        <authorList>
            <consortium name="Photinus pyralis genome working group"/>
            <person name="Fallon T.R."/>
            <person name="Sander Lower S.E."/>
            <person name="Weng J.-K."/>
        </authorList>
    </citation>
    <scope>NUCLEOTIDE SEQUENCE</scope>
    <source>
        <strain evidence="5">1611_PpyrPB1</strain>
        <tissue evidence="5">Whole body</tissue>
    </source>
</reference>
<evidence type="ECO:0000256" key="1">
    <source>
        <dbReference type="SAM" id="MobiDB-lite"/>
    </source>
</evidence>
<dbReference type="InParanoid" id="A0A1Y1LVU6"/>
<feature type="compositionally biased region" description="Basic and acidic residues" evidence="1">
    <location>
        <begin position="179"/>
        <end position="193"/>
    </location>
</feature>
<sequence>MEKAVTVLAPNGRRQTVKVNVNATVLQILEEVCKKQGLQPEKYDIKHHNKCLDTSTIIRFSGLPNNAQLELSEAVTERADGIVTLGIQCENGDRLTGDFDPGCNLHDVLCKMCPEQVDPETNPVVVYMRRMIYGETSFKETTLRSLGLTHGRAMLRLIHKSPEELGEQANISAPLPPRAVEEKLPERPREKPSVPKYQKVELPPPQQPPPAVDKPKAASPPRQLPKTLADDPPHQTVPVLKEKTVAEEDFIFVGPRNAMIFSQDTAEAVPSEDLPDDFFELTITDAKKLLKDLKKRRVELDNLPLQTSTWRSLLKSTDELTRMNRYKKSIIRIHFPDQMILQGVFKPLDTLQMVFDFVRDYLENRDLDFYLYTTPPINILDRNSKLIEIDCVPNAVLHFGVKGACATGRYLKTEFLTKCTTASLASLSAARTRQESTRPPAHTFNDDEMSLSDFPADDVNVGASTSTGQYGYESHPPKVSRPTDAKFPKWFKPPK</sequence>
<dbReference type="CDD" id="cd16105">
    <property type="entry name" value="Ubl_ASPSCR1_like"/>
    <property type="match status" value="1"/>
</dbReference>
<evidence type="ECO:0000259" key="2">
    <source>
        <dbReference type="Pfam" id="PF00789"/>
    </source>
</evidence>
<evidence type="ECO:0000313" key="6">
    <source>
        <dbReference type="Proteomes" id="UP000327044"/>
    </source>
</evidence>
<dbReference type="PANTHER" id="PTHR46467:SF1">
    <property type="entry name" value="TETHER CONTAINING UBX DOMAIN FOR GLUT4"/>
    <property type="match status" value="1"/>
</dbReference>
<proteinExistence type="predicted"/>
<dbReference type="Pfam" id="PF00789">
    <property type="entry name" value="UBX"/>
    <property type="match status" value="1"/>
</dbReference>
<reference evidence="5 6" key="2">
    <citation type="journal article" date="2018" name="Elife">
        <title>Firefly genomes illuminate parallel origins of bioluminescence in beetles.</title>
        <authorList>
            <person name="Fallon T.R."/>
            <person name="Lower S.E."/>
            <person name="Chang C.H."/>
            <person name="Bessho-Uehara M."/>
            <person name="Martin G.J."/>
            <person name="Bewick A.J."/>
            <person name="Behringer M."/>
            <person name="Debat H.J."/>
            <person name="Wong I."/>
            <person name="Day J.C."/>
            <person name="Suvorov A."/>
            <person name="Silva C.J."/>
            <person name="Stanger-Hall K.F."/>
            <person name="Hall D.W."/>
            <person name="Schmitz R.J."/>
            <person name="Nelson D.R."/>
            <person name="Lewis S.M."/>
            <person name="Shigenobu S."/>
            <person name="Bybee S.M."/>
            <person name="Larracuente A.M."/>
            <person name="Oba Y."/>
            <person name="Weng J.K."/>
        </authorList>
    </citation>
    <scope>NUCLEOTIDE SEQUENCE [LARGE SCALE GENOMIC DNA]</scope>
    <source>
        <strain evidence="5">1611_PpyrPB1</strain>
        <tissue evidence="5">Whole body</tissue>
    </source>
</reference>
<dbReference type="SUPFAM" id="SSF54236">
    <property type="entry name" value="Ubiquitin-like"/>
    <property type="match status" value="2"/>
</dbReference>
<dbReference type="GO" id="GO:0012506">
    <property type="term" value="C:vesicle membrane"/>
    <property type="evidence" value="ECO:0007669"/>
    <property type="project" value="TreeGrafter"/>
</dbReference>
<feature type="region of interest" description="Disordered" evidence="1">
    <location>
        <begin position="429"/>
        <end position="495"/>
    </location>
</feature>
<accession>A0A1Y1LVU6</accession>
<keyword evidence="6" id="KW-1185">Reference proteome</keyword>
<evidence type="ECO:0000259" key="3">
    <source>
        <dbReference type="Pfam" id="PF11470"/>
    </source>
</evidence>
<dbReference type="AlphaFoldDB" id="A0A1Y1LVU6"/>
<feature type="compositionally biased region" description="Pro residues" evidence="1">
    <location>
        <begin position="202"/>
        <end position="212"/>
    </location>
</feature>
<protein>
    <recommendedName>
        <fullName evidence="7">UBX domain-containing protein</fullName>
    </recommendedName>
</protein>